<name>A0ABT3FGR4_9PSED</name>
<feature type="non-terminal residue" evidence="2">
    <location>
        <position position="175"/>
    </location>
</feature>
<comment type="caution">
    <text evidence="2">The sequence shown here is derived from an EMBL/GenBank/DDBJ whole genome shotgun (WGS) entry which is preliminary data.</text>
</comment>
<keyword evidence="2" id="KW-0378">Hydrolase</keyword>
<gene>
    <name evidence="2" type="ORF">OC610_27635</name>
</gene>
<evidence type="ECO:0000313" key="3">
    <source>
        <dbReference type="Proteomes" id="UP001061999"/>
    </source>
</evidence>
<proteinExistence type="predicted"/>
<reference evidence="2" key="1">
    <citation type="submission" date="2022-07" db="EMBL/GenBank/DDBJ databases">
        <title>Pseudomonas agronomica sp. nov.: a novel bacterium with biotechnological application in the synthesis of biofertilizers from valorized agricultural residues.</title>
        <authorList>
            <person name="Robas M."/>
            <person name="Fernandez V.M."/>
            <person name="Luna L."/>
            <person name="Provanza A."/>
            <person name="Jimenez P.A."/>
        </authorList>
    </citation>
    <scope>NUCLEOTIDE SEQUENCE</scope>
    <source>
        <strain evidence="2">SAICEU22T</strain>
    </source>
</reference>
<sequence>MDRLSWIRGVNGTLGRIAPRLVAKKMRKVFMSPRNLPPRDWELPLLASSERITLRFGLSALRWGKGPAVLLMHGWEGRPTQFAALINALVDAGYTVVALDGPAHGRSPGHEANVLLFARAMLEAAAELPPLQAVIGHSMGGASAMLAVQLGLRTETLVSIAAPARILGVLRGFAR</sequence>
<dbReference type="SUPFAM" id="SSF53474">
    <property type="entry name" value="alpha/beta-Hydrolases"/>
    <property type="match status" value="1"/>
</dbReference>
<protein>
    <submittedName>
        <fullName evidence="2">Alpha/beta hydrolase</fullName>
    </submittedName>
</protein>
<dbReference type="InterPro" id="IPR029058">
    <property type="entry name" value="AB_hydrolase_fold"/>
</dbReference>
<dbReference type="PANTHER" id="PTHR43194:SF2">
    <property type="entry name" value="PEROXISOMAL MEMBRANE PROTEIN LPX1"/>
    <property type="match status" value="1"/>
</dbReference>
<organism evidence="2 3">
    <name type="scientific">Pseudomonas agronomica</name>
    <dbReference type="NCBI Taxonomy" id="2979328"/>
    <lineage>
        <taxon>Bacteria</taxon>
        <taxon>Pseudomonadati</taxon>
        <taxon>Pseudomonadota</taxon>
        <taxon>Gammaproteobacteria</taxon>
        <taxon>Pseudomonadales</taxon>
        <taxon>Pseudomonadaceae</taxon>
        <taxon>Pseudomonas</taxon>
    </lineage>
</organism>
<feature type="domain" description="AB hydrolase-1" evidence="1">
    <location>
        <begin position="67"/>
        <end position="149"/>
    </location>
</feature>
<dbReference type="InterPro" id="IPR000073">
    <property type="entry name" value="AB_hydrolase_1"/>
</dbReference>
<dbReference type="Proteomes" id="UP001061999">
    <property type="component" value="Unassembled WGS sequence"/>
</dbReference>
<dbReference type="PANTHER" id="PTHR43194">
    <property type="entry name" value="HYDROLASE ALPHA/BETA FOLD FAMILY"/>
    <property type="match status" value="1"/>
</dbReference>
<dbReference type="GO" id="GO:0016787">
    <property type="term" value="F:hydrolase activity"/>
    <property type="evidence" value="ECO:0007669"/>
    <property type="project" value="UniProtKB-KW"/>
</dbReference>
<dbReference type="InterPro" id="IPR050228">
    <property type="entry name" value="Carboxylesterase_BioH"/>
</dbReference>
<accession>A0ABT3FGR4</accession>
<dbReference type="RefSeq" id="WP_264432686.1">
    <property type="nucleotide sequence ID" value="NZ_JAOSHO010000848.1"/>
</dbReference>
<dbReference type="EMBL" id="JAOSHO010000848">
    <property type="protein sequence ID" value="MCW1248220.1"/>
    <property type="molecule type" value="Genomic_DNA"/>
</dbReference>
<keyword evidence="3" id="KW-1185">Reference proteome</keyword>
<evidence type="ECO:0000259" key="1">
    <source>
        <dbReference type="Pfam" id="PF00561"/>
    </source>
</evidence>
<evidence type="ECO:0000313" key="2">
    <source>
        <dbReference type="EMBL" id="MCW1248220.1"/>
    </source>
</evidence>
<dbReference type="Pfam" id="PF00561">
    <property type="entry name" value="Abhydrolase_1"/>
    <property type="match status" value="1"/>
</dbReference>
<dbReference type="Gene3D" id="3.40.50.1820">
    <property type="entry name" value="alpha/beta hydrolase"/>
    <property type="match status" value="1"/>
</dbReference>